<dbReference type="PANTHER" id="PTHR15608:SF0">
    <property type="entry name" value="HIV TAT-SPECIFIC FACTOR 1"/>
    <property type="match status" value="1"/>
</dbReference>
<dbReference type="InterPro" id="IPR035979">
    <property type="entry name" value="RBD_domain_sf"/>
</dbReference>
<dbReference type="GO" id="GO:0003723">
    <property type="term" value="F:RNA binding"/>
    <property type="evidence" value="ECO:0007669"/>
    <property type="project" value="UniProtKB-UniRule"/>
</dbReference>
<feature type="region of interest" description="Disordered" evidence="7">
    <location>
        <begin position="388"/>
        <end position="439"/>
    </location>
</feature>
<dbReference type="EMBL" id="UYYB01001545">
    <property type="protein sequence ID" value="VDM65857.1"/>
    <property type="molecule type" value="Genomic_DNA"/>
</dbReference>
<evidence type="ECO:0000259" key="8">
    <source>
        <dbReference type="PROSITE" id="PS50102"/>
    </source>
</evidence>
<accession>A0A3P7IN59</accession>
<keyword evidence="4 6" id="KW-0694">RNA-binding</keyword>
<keyword evidence="3" id="KW-0677">Repeat</keyword>
<evidence type="ECO:0000256" key="6">
    <source>
        <dbReference type="PROSITE-ProRule" id="PRU00176"/>
    </source>
</evidence>
<sequence>IVDGVKLKWNASTQEWQRADQEVDEDFIASYQANYGVPYDYNAFFKTPNIIKGKMDEEIKAKEAGRLKNKPSEKDEKKKGKGATEQQGDAGYFKSLSIKSFSKLYVLKTLSSRYSSCWVDMEEKVHAVYVNNLPLDITMEEFKEFMSKCGVIQPDARTNKPKLKLYVDENGDLKGDGRCVYIKKESVDLALSILDGFNLRGKEVHVEKARFQQKGDFDPTKKRKKLTNAQKKRYMENQNRQLQFTFVFLCRIFEWKPEKPRNYRPISDCTVVIKNLFTLEMMEKNAALMMDLKEEVQESCSKYGTVKKVIVYDVSFILNFCKVKISDQDLNNAPNHSLHESDMAVKMLNSRIVDGRRLEVSLWDGKTKYKVQETEEERQRRLAAWENYIKGDSDDEEKKTTGREKEVSLASMSLEKSGDMSEEGPSPGKKPKPDSEDGL</sequence>
<dbReference type="AlphaFoldDB" id="A0A3P7IN59"/>
<evidence type="ECO:0000256" key="7">
    <source>
        <dbReference type="SAM" id="MobiDB-lite"/>
    </source>
</evidence>
<feature type="compositionally biased region" description="Basic and acidic residues" evidence="7">
    <location>
        <begin position="62"/>
        <end position="78"/>
    </location>
</feature>
<name>A0A3P7IN59_STRVU</name>
<dbReference type="Gene3D" id="3.30.70.330">
    <property type="match status" value="2"/>
</dbReference>
<evidence type="ECO:0000256" key="3">
    <source>
        <dbReference type="ARBA" id="ARBA00022737"/>
    </source>
</evidence>
<dbReference type="CDD" id="cd12281">
    <property type="entry name" value="RRM1_TatSF1_like"/>
    <property type="match status" value="1"/>
</dbReference>
<dbReference type="PANTHER" id="PTHR15608">
    <property type="entry name" value="SPLICING FACTOR U2AF-ASSOCIATED PROTEIN 2"/>
    <property type="match status" value="1"/>
</dbReference>
<feature type="non-terminal residue" evidence="9">
    <location>
        <position position="1"/>
    </location>
</feature>
<evidence type="ECO:0000256" key="2">
    <source>
        <dbReference type="ARBA" id="ARBA00022664"/>
    </source>
</evidence>
<evidence type="ECO:0000313" key="10">
    <source>
        <dbReference type="Proteomes" id="UP000270094"/>
    </source>
</evidence>
<keyword evidence="10" id="KW-1185">Reference proteome</keyword>
<dbReference type="PROSITE" id="PS50102">
    <property type="entry name" value="RRM"/>
    <property type="match status" value="1"/>
</dbReference>
<evidence type="ECO:0000256" key="4">
    <source>
        <dbReference type="ARBA" id="ARBA00022884"/>
    </source>
</evidence>
<dbReference type="GO" id="GO:0005684">
    <property type="term" value="C:U2-type spliceosomal complex"/>
    <property type="evidence" value="ECO:0007669"/>
    <property type="project" value="TreeGrafter"/>
</dbReference>
<dbReference type="Proteomes" id="UP000270094">
    <property type="component" value="Unassembled WGS sequence"/>
</dbReference>
<proteinExistence type="inferred from homology"/>
<dbReference type="FunFam" id="3.30.70.330:FF:000202">
    <property type="entry name" value="HIV Tat-specific factor 1"/>
    <property type="match status" value="1"/>
</dbReference>
<evidence type="ECO:0000313" key="9">
    <source>
        <dbReference type="EMBL" id="VDM65857.1"/>
    </source>
</evidence>
<organism evidence="9 10">
    <name type="scientific">Strongylus vulgaris</name>
    <name type="common">Blood worm</name>
    <dbReference type="NCBI Taxonomy" id="40348"/>
    <lineage>
        <taxon>Eukaryota</taxon>
        <taxon>Metazoa</taxon>
        <taxon>Ecdysozoa</taxon>
        <taxon>Nematoda</taxon>
        <taxon>Chromadorea</taxon>
        <taxon>Rhabditida</taxon>
        <taxon>Rhabditina</taxon>
        <taxon>Rhabditomorpha</taxon>
        <taxon>Strongyloidea</taxon>
        <taxon>Strongylidae</taxon>
        <taxon>Strongylus</taxon>
    </lineage>
</organism>
<protein>
    <recommendedName>
        <fullName evidence="8">RRM domain-containing protein</fullName>
    </recommendedName>
</protein>
<evidence type="ECO:0000256" key="1">
    <source>
        <dbReference type="ARBA" id="ARBA00007747"/>
    </source>
</evidence>
<feature type="region of interest" description="Disordered" evidence="7">
    <location>
        <begin position="62"/>
        <end position="86"/>
    </location>
</feature>
<reference evidence="9 10" key="1">
    <citation type="submission" date="2018-11" db="EMBL/GenBank/DDBJ databases">
        <authorList>
            <consortium name="Pathogen Informatics"/>
        </authorList>
    </citation>
    <scope>NUCLEOTIDE SEQUENCE [LARGE SCALE GENOMIC DNA]</scope>
</reference>
<feature type="compositionally biased region" description="Basic and acidic residues" evidence="7">
    <location>
        <begin position="389"/>
        <end position="407"/>
    </location>
</feature>
<gene>
    <name evidence="9" type="ORF">SVUK_LOCUS855</name>
</gene>
<dbReference type="InterPro" id="IPR034393">
    <property type="entry name" value="TatSF1-like"/>
</dbReference>
<dbReference type="GO" id="GO:0000398">
    <property type="term" value="P:mRNA splicing, via spliceosome"/>
    <property type="evidence" value="ECO:0007669"/>
    <property type="project" value="InterPro"/>
</dbReference>
<dbReference type="InterPro" id="IPR034392">
    <property type="entry name" value="TatSF1-like_RRM1"/>
</dbReference>
<dbReference type="InterPro" id="IPR012677">
    <property type="entry name" value="Nucleotide-bd_a/b_plait_sf"/>
</dbReference>
<comment type="similarity">
    <text evidence="1">Belongs to the HTATSF1 family.</text>
</comment>
<keyword evidence="2" id="KW-0507">mRNA processing</keyword>
<dbReference type="GO" id="GO:0005686">
    <property type="term" value="C:U2 snRNP"/>
    <property type="evidence" value="ECO:0007669"/>
    <property type="project" value="TreeGrafter"/>
</dbReference>
<dbReference type="Pfam" id="PF00076">
    <property type="entry name" value="RRM_1"/>
    <property type="match status" value="1"/>
</dbReference>
<dbReference type="SUPFAM" id="SSF54928">
    <property type="entry name" value="RNA-binding domain, RBD"/>
    <property type="match status" value="2"/>
</dbReference>
<dbReference type="InterPro" id="IPR000504">
    <property type="entry name" value="RRM_dom"/>
</dbReference>
<dbReference type="SMART" id="SM00360">
    <property type="entry name" value="RRM"/>
    <property type="match status" value="1"/>
</dbReference>
<keyword evidence="5" id="KW-0508">mRNA splicing</keyword>
<evidence type="ECO:0000256" key="5">
    <source>
        <dbReference type="ARBA" id="ARBA00023187"/>
    </source>
</evidence>
<dbReference type="OrthoDB" id="10258585at2759"/>
<feature type="domain" description="RRM" evidence="8">
    <location>
        <begin position="126"/>
        <end position="211"/>
    </location>
</feature>